<dbReference type="Proteomes" id="UP001178507">
    <property type="component" value="Unassembled WGS sequence"/>
</dbReference>
<organism evidence="1 2">
    <name type="scientific">Effrenium voratum</name>
    <dbReference type="NCBI Taxonomy" id="2562239"/>
    <lineage>
        <taxon>Eukaryota</taxon>
        <taxon>Sar</taxon>
        <taxon>Alveolata</taxon>
        <taxon>Dinophyceae</taxon>
        <taxon>Suessiales</taxon>
        <taxon>Symbiodiniaceae</taxon>
        <taxon>Effrenium</taxon>
    </lineage>
</organism>
<keyword evidence="2" id="KW-1185">Reference proteome</keyword>
<dbReference type="EMBL" id="CAUJNA010001685">
    <property type="protein sequence ID" value="CAJ1388415.1"/>
    <property type="molecule type" value="Genomic_DNA"/>
</dbReference>
<feature type="non-terminal residue" evidence="1">
    <location>
        <position position="1"/>
    </location>
</feature>
<evidence type="ECO:0000313" key="1">
    <source>
        <dbReference type="EMBL" id="CAJ1388415.1"/>
    </source>
</evidence>
<proteinExistence type="predicted"/>
<dbReference type="InterPro" id="IPR032675">
    <property type="entry name" value="LRR_dom_sf"/>
</dbReference>
<dbReference type="Gene3D" id="3.80.10.10">
    <property type="entry name" value="Ribonuclease Inhibitor"/>
    <property type="match status" value="1"/>
</dbReference>
<dbReference type="SUPFAM" id="SSF52047">
    <property type="entry name" value="RNI-like"/>
    <property type="match status" value="1"/>
</dbReference>
<dbReference type="AlphaFoldDB" id="A0AA36IJE6"/>
<gene>
    <name evidence="1" type="ORF">EVOR1521_LOCUS14291</name>
</gene>
<name>A0AA36IJE6_9DINO</name>
<comment type="caution">
    <text evidence="1">The sequence shown here is derived from an EMBL/GenBank/DDBJ whole genome shotgun (WGS) entry which is preliminary data.</text>
</comment>
<reference evidence="1" key="1">
    <citation type="submission" date="2023-08" db="EMBL/GenBank/DDBJ databases">
        <authorList>
            <person name="Chen Y."/>
            <person name="Shah S."/>
            <person name="Dougan E. K."/>
            <person name="Thang M."/>
            <person name="Chan C."/>
        </authorList>
    </citation>
    <scope>NUCLEOTIDE SEQUENCE</scope>
</reference>
<protein>
    <submittedName>
        <fullName evidence="1">Uncharacterized protein</fullName>
    </submittedName>
</protein>
<evidence type="ECO:0000313" key="2">
    <source>
        <dbReference type="Proteomes" id="UP001178507"/>
    </source>
</evidence>
<sequence>MENAANISRAGGGALGKLLLAKDPEELFLNGGRFDRNALLALNEALAANWSSQMRHLLMRDMSLDDGDLQIVGSLVSRMPHIEGLNLGGRNIFGTNTAGNSLSGFYTWAPLLAALQRRPPLRRLVLGGPPRFYLDPVMVNIMYALLNITSIEFLDFNGFYLDSSVHVAWRNALAWPNR</sequence>
<accession>A0AA36IJE6</accession>